<keyword evidence="1" id="KW-0812">Transmembrane</keyword>
<dbReference type="Pfam" id="PF07786">
    <property type="entry name" value="HGSNAT_cat"/>
    <property type="match status" value="1"/>
</dbReference>
<dbReference type="AlphaFoldDB" id="A0A918KUH7"/>
<accession>A0A918KUH7</accession>
<keyword evidence="1" id="KW-0472">Membrane</keyword>
<dbReference type="Proteomes" id="UP000626148">
    <property type="component" value="Unassembled WGS sequence"/>
</dbReference>
<comment type="caution">
    <text evidence="3">The sequence shown here is derived from an EMBL/GenBank/DDBJ whole genome shotgun (WGS) entry which is preliminary data.</text>
</comment>
<name>A0A918KUH7_9GAMM</name>
<feature type="transmembrane region" description="Helical" evidence="1">
    <location>
        <begin position="183"/>
        <end position="203"/>
    </location>
</feature>
<evidence type="ECO:0000259" key="2">
    <source>
        <dbReference type="Pfam" id="PF07786"/>
    </source>
</evidence>
<feature type="transmembrane region" description="Helical" evidence="1">
    <location>
        <begin position="224"/>
        <end position="245"/>
    </location>
</feature>
<evidence type="ECO:0000256" key="1">
    <source>
        <dbReference type="SAM" id="Phobius"/>
    </source>
</evidence>
<feature type="transmembrane region" description="Helical" evidence="1">
    <location>
        <begin position="92"/>
        <end position="110"/>
    </location>
</feature>
<proteinExistence type="predicted"/>
<dbReference type="InterPro" id="IPR012429">
    <property type="entry name" value="HGSNAT_cat"/>
</dbReference>
<feature type="transmembrane region" description="Helical" evidence="1">
    <location>
        <begin position="60"/>
        <end position="80"/>
    </location>
</feature>
<protein>
    <recommendedName>
        <fullName evidence="2">Heparan-alpha-glucosaminide N-acetyltransferase catalytic domain-containing protein</fullName>
    </recommendedName>
</protein>
<evidence type="ECO:0000313" key="4">
    <source>
        <dbReference type="Proteomes" id="UP000626148"/>
    </source>
</evidence>
<keyword evidence="4" id="KW-1185">Reference proteome</keyword>
<gene>
    <name evidence="3" type="ORF">GCM10007392_46810</name>
</gene>
<feature type="transmembrane region" description="Helical" evidence="1">
    <location>
        <begin position="143"/>
        <end position="163"/>
    </location>
</feature>
<sequence>MTTLSDTGSQPTTIKTGRIDAVDEIRGIALVLMALFHFGYDLSLYGYVSFDNDAPFWAGFRFVIVTLFFATVGISLVLANRDGIRWGAFWKRELKIFGGAAILSLATWFAYPNAWIWFGVLHFILVASILALPLVFKPHLALIAGLAILALFNTTDWFNLAFLHDALKEPLNLPDRTVDLTRLIPWLGMVYIGIFLGHYRLFGLQRLPSMGINPVLTWLGRHSLGFYLIHQIPLFGLAWLIHWLIQ</sequence>
<reference evidence="3" key="2">
    <citation type="submission" date="2020-09" db="EMBL/GenBank/DDBJ databases">
        <authorList>
            <person name="Sun Q."/>
            <person name="Kim S."/>
        </authorList>
    </citation>
    <scope>NUCLEOTIDE SEQUENCE</scope>
    <source>
        <strain evidence="3">KCTC 22169</strain>
    </source>
</reference>
<feature type="domain" description="Heparan-alpha-glucosaminide N-acetyltransferase catalytic" evidence="2">
    <location>
        <begin position="18"/>
        <end position="231"/>
    </location>
</feature>
<feature type="transmembrane region" description="Helical" evidence="1">
    <location>
        <begin position="116"/>
        <end position="136"/>
    </location>
</feature>
<dbReference type="EMBL" id="BMXR01000018">
    <property type="protein sequence ID" value="GGX74074.1"/>
    <property type="molecule type" value="Genomic_DNA"/>
</dbReference>
<reference evidence="3" key="1">
    <citation type="journal article" date="2014" name="Int. J. Syst. Evol. Microbiol.">
        <title>Complete genome sequence of Corynebacterium casei LMG S-19264T (=DSM 44701T), isolated from a smear-ripened cheese.</title>
        <authorList>
            <consortium name="US DOE Joint Genome Institute (JGI-PGF)"/>
            <person name="Walter F."/>
            <person name="Albersmeier A."/>
            <person name="Kalinowski J."/>
            <person name="Ruckert C."/>
        </authorList>
    </citation>
    <scope>NUCLEOTIDE SEQUENCE</scope>
    <source>
        <strain evidence="3">KCTC 22169</strain>
    </source>
</reference>
<organism evidence="3 4">
    <name type="scientific">Saccharospirillum salsuginis</name>
    <dbReference type="NCBI Taxonomy" id="418750"/>
    <lineage>
        <taxon>Bacteria</taxon>
        <taxon>Pseudomonadati</taxon>
        <taxon>Pseudomonadota</taxon>
        <taxon>Gammaproteobacteria</taxon>
        <taxon>Oceanospirillales</taxon>
        <taxon>Saccharospirillaceae</taxon>
        <taxon>Saccharospirillum</taxon>
    </lineage>
</organism>
<dbReference type="RefSeq" id="WP_189613400.1">
    <property type="nucleotide sequence ID" value="NZ_BMXR01000018.1"/>
</dbReference>
<keyword evidence="1" id="KW-1133">Transmembrane helix</keyword>
<feature type="transmembrane region" description="Helical" evidence="1">
    <location>
        <begin position="28"/>
        <end position="48"/>
    </location>
</feature>
<evidence type="ECO:0000313" key="3">
    <source>
        <dbReference type="EMBL" id="GGX74074.1"/>
    </source>
</evidence>